<evidence type="ECO:0000259" key="3">
    <source>
        <dbReference type="Pfam" id="PF20382"/>
    </source>
</evidence>
<dbReference type="Pfam" id="PF20382">
    <property type="entry name" value="DUF6677"/>
    <property type="match status" value="1"/>
</dbReference>
<gene>
    <name evidence="4" type="ORF">THTE_0786</name>
</gene>
<feature type="transmembrane region" description="Helical" evidence="2">
    <location>
        <begin position="162"/>
        <end position="184"/>
    </location>
</feature>
<dbReference type="AlphaFoldDB" id="A0A286RBR1"/>
<name>A0A286RBR1_9BACT</name>
<reference evidence="4 5" key="1">
    <citation type="journal article" name="Front. Microbiol.">
        <title>Sugar Metabolism of the First Thermophilic Planctomycete Thermogutta terrifontis: Comparative Genomic and Transcriptomic Approaches.</title>
        <authorList>
            <person name="Elcheninov A.G."/>
            <person name="Menzel P."/>
            <person name="Gudbergsdottir S.R."/>
            <person name="Slesarev A.I."/>
            <person name="Kadnikov V.V."/>
            <person name="Krogh A."/>
            <person name="Bonch-Osmolovskaya E.A."/>
            <person name="Peng X."/>
            <person name="Kublanov I.V."/>
        </authorList>
    </citation>
    <scope>NUCLEOTIDE SEQUENCE [LARGE SCALE GENOMIC DNA]</scope>
    <source>
        <strain evidence="4 5">R1</strain>
    </source>
</reference>
<dbReference type="OrthoDB" id="281398at2"/>
<feature type="compositionally biased region" description="Low complexity" evidence="1">
    <location>
        <begin position="196"/>
        <end position="215"/>
    </location>
</feature>
<feature type="domain" description="DUF6677" evidence="3">
    <location>
        <begin position="35"/>
        <end position="188"/>
    </location>
</feature>
<feature type="transmembrane region" description="Helical" evidence="2">
    <location>
        <begin position="97"/>
        <end position="117"/>
    </location>
</feature>
<keyword evidence="2" id="KW-1133">Transmembrane helix</keyword>
<dbReference type="RefSeq" id="WP_095414003.1">
    <property type="nucleotide sequence ID" value="NZ_CP018477.1"/>
</dbReference>
<evidence type="ECO:0000256" key="1">
    <source>
        <dbReference type="SAM" id="MobiDB-lite"/>
    </source>
</evidence>
<feature type="transmembrane region" description="Helical" evidence="2">
    <location>
        <begin position="57"/>
        <end position="76"/>
    </location>
</feature>
<dbReference type="InterPro" id="IPR046499">
    <property type="entry name" value="DUF6677"/>
</dbReference>
<keyword evidence="2" id="KW-0472">Membrane</keyword>
<keyword evidence="2" id="KW-0812">Transmembrane</keyword>
<protein>
    <recommendedName>
        <fullName evidence="3">DUF6677 domain-containing protein</fullName>
    </recommendedName>
</protein>
<evidence type="ECO:0000313" key="4">
    <source>
        <dbReference type="EMBL" id="ASV73388.1"/>
    </source>
</evidence>
<evidence type="ECO:0000313" key="5">
    <source>
        <dbReference type="Proteomes" id="UP000215086"/>
    </source>
</evidence>
<feature type="region of interest" description="Disordered" evidence="1">
    <location>
        <begin position="187"/>
        <end position="215"/>
    </location>
</feature>
<evidence type="ECO:0000256" key="2">
    <source>
        <dbReference type="SAM" id="Phobius"/>
    </source>
</evidence>
<feature type="transmembrane region" description="Helical" evidence="2">
    <location>
        <begin position="34"/>
        <end position="51"/>
    </location>
</feature>
<accession>A0A286RBR1</accession>
<dbReference type="KEGG" id="ttf:THTE_0786"/>
<dbReference type="Proteomes" id="UP000215086">
    <property type="component" value="Chromosome"/>
</dbReference>
<proteinExistence type="predicted"/>
<organism evidence="4 5">
    <name type="scientific">Thermogutta terrifontis</name>
    <dbReference type="NCBI Taxonomy" id="1331910"/>
    <lineage>
        <taxon>Bacteria</taxon>
        <taxon>Pseudomonadati</taxon>
        <taxon>Planctomycetota</taxon>
        <taxon>Planctomycetia</taxon>
        <taxon>Pirellulales</taxon>
        <taxon>Thermoguttaceae</taxon>
        <taxon>Thermogutta</taxon>
    </lineage>
</organism>
<keyword evidence="5" id="KW-1185">Reference proteome</keyword>
<dbReference type="EMBL" id="CP018477">
    <property type="protein sequence ID" value="ASV73388.1"/>
    <property type="molecule type" value="Genomic_DNA"/>
</dbReference>
<sequence length="215" mass="23629">MGERARTLTQAPAVQRSPGFLDEEGRWVTLKDPWIAAFLAWLLPGLGHWYQGRQAKAILFFVCIMGLFIYGCYLGGNRELGYARVVYASFRPGDMRLYYLCQIGVGLPAMPALIQAARVRQNKPPLWNNFMAPPRLGTDDGNPPTLSRICYELHAYFDLGSLYTAIAGLLNILVIFDAFGGPLFPEPSARKDQEAAQDSPSAAAPANAGEMANSK</sequence>